<gene>
    <name evidence="7" type="ORF">BJX66DRAFT_323511</name>
</gene>
<dbReference type="PANTHER" id="PTHR37534:SF9">
    <property type="entry name" value="ZN(II)2CYS6 TRANSCRIPTION FACTOR (EUROFUNG)"/>
    <property type="match status" value="1"/>
</dbReference>
<dbReference type="PANTHER" id="PTHR37534">
    <property type="entry name" value="TRANSCRIPTIONAL ACTIVATOR PROTEIN UGA3"/>
    <property type="match status" value="1"/>
</dbReference>
<evidence type="ECO:0000313" key="8">
    <source>
        <dbReference type="Proteomes" id="UP001610563"/>
    </source>
</evidence>
<evidence type="ECO:0000313" key="7">
    <source>
        <dbReference type="EMBL" id="KAL2797347.1"/>
    </source>
</evidence>
<dbReference type="Pfam" id="PF00172">
    <property type="entry name" value="Zn_clus"/>
    <property type="match status" value="1"/>
</dbReference>
<reference evidence="7 8" key="1">
    <citation type="submission" date="2024-07" db="EMBL/GenBank/DDBJ databases">
        <title>Section-level genome sequencing and comparative genomics of Aspergillus sections Usti and Cavernicolus.</title>
        <authorList>
            <consortium name="Lawrence Berkeley National Laboratory"/>
            <person name="Nybo J.L."/>
            <person name="Vesth T.C."/>
            <person name="Theobald S."/>
            <person name="Frisvad J.C."/>
            <person name="Larsen T.O."/>
            <person name="Kjaerboelling I."/>
            <person name="Rothschild-Mancinelli K."/>
            <person name="Lyhne E.K."/>
            <person name="Kogle M.E."/>
            <person name="Barry K."/>
            <person name="Clum A."/>
            <person name="Na H."/>
            <person name="Ledsgaard L."/>
            <person name="Lin J."/>
            <person name="Lipzen A."/>
            <person name="Kuo A."/>
            <person name="Riley R."/>
            <person name="Mondo S."/>
            <person name="Labutti K."/>
            <person name="Haridas S."/>
            <person name="Pangalinan J."/>
            <person name="Salamov A.A."/>
            <person name="Simmons B.A."/>
            <person name="Magnuson J.K."/>
            <person name="Chen J."/>
            <person name="Drula E."/>
            <person name="Henrissat B."/>
            <person name="Wiebenga A."/>
            <person name="Lubbers R.J."/>
            <person name="Gomes A.C."/>
            <person name="Makela M.R."/>
            <person name="Stajich J."/>
            <person name="Grigoriev I.V."/>
            <person name="Mortensen U.H."/>
            <person name="De Vries R.P."/>
            <person name="Baker S.E."/>
            <person name="Andersen M.R."/>
        </authorList>
    </citation>
    <scope>NUCLEOTIDE SEQUENCE [LARGE SCALE GENOMIC DNA]</scope>
    <source>
        <strain evidence="7 8">CBS 209.92</strain>
    </source>
</reference>
<dbReference type="Proteomes" id="UP001610563">
    <property type="component" value="Unassembled WGS sequence"/>
</dbReference>
<dbReference type="SMART" id="SM00066">
    <property type="entry name" value="GAL4"/>
    <property type="match status" value="1"/>
</dbReference>
<accession>A0ABR4GE90</accession>
<proteinExistence type="predicted"/>
<feature type="domain" description="Zn(2)-C6 fungal-type" evidence="6">
    <location>
        <begin position="24"/>
        <end position="54"/>
    </location>
</feature>
<feature type="compositionally biased region" description="Low complexity" evidence="5">
    <location>
        <begin position="1"/>
        <end position="12"/>
    </location>
</feature>
<evidence type="ECO:0000256" key="4">
    <source>
        <dbReference type="ARBA" id="ARBA00023242"/>
    </source>
</evidence>
<sequence length="593" mass="67019">MPPQSASAAAAARKTPKVRRRHSGCKTCRKRGKRCDETKPTCRACLRLKLECGYTVDYSFRNHDARSFRPRVETPKPSPASTESSDYDALVMVNSTKPCSPSSLDCGSNLEATYWSHFHHHVRHLLPGIPAEFLQGATQSPALRFAALCISASNLSMLNTQVQNRTITKDYRRSVASPLVNSLHHFQAQEYHKHALIHSKNHVKALSNPAMDLVSRVLLAYYHHASTDHLQFRLSVWDSVQFVIMHRDALLRTVEGTAALQTWYRLCISHRLSKPPAFMLEGEGPSAFGPNRFPDTFDQLFLSCIMNMNTDDLIYDILIKTIEIRSRLVVFRCVAGTHQIFENSRDIGPVSYAVLNKLLGRNPTAFEQAEAEQGFVRGQNLVGLLEVQKQRLQVWRSKTATDQLKLLCDSEPKTRFPRHRDSMNALYSILCEMMFQETNRSVEVDATQPGAEASSSILSSLAENMCSLAATLDFRTSSTDDIYAFSLAEVLLQMVLVWRSEPIVNYILDVIWPQMESKSRGYEHSHYPTHLIKRIIHEISRYAAQGRAVTFTQLAVPEDMPKVKLLDIDYPIHLVVGGYGGHGEHFLERIPLP</sequence>
<dbReference type="InterPro" id="IPR036864">
    <property type="entry name" value="Zn2-C6_fun-type_DNA-bd_sf"/>
</dbReference>
<feature type="compositionally biased region" description="Basic residues" evidence="5">
    <location>
        <begin position="14"/>
        <end position="23"/>
    </location>
</feature>
<dbReference type="InterPro" id="IPR001138">
    <property type="entry name" value="Zn2Cys6_DnaBD"/>
</dbReference>
<evidence type="ECO:0000259" key="6">
    <source>
        <dbReference type="PROSITE" id="PS50048"/>
    </source>
</evidence>
<evidence type="ECO:0000256" key="1">
    <source>
        <dbReference type="ARBA" id="ARBA00023015"/>
    </source>
</evidence>
<feature type="region of interest" description="Disordered" evidence="5">
    <location>
        <begin position="1"/>
        <end position="23"/>
    </location>
</feature>
<keyword evidence="3" id="KW-0804">Transcription</keyword>
<organism evidence="7 8">
    <name type="scientific">Aspergillus keveii</name>
    <dbReference type="NCBI Taxonomy" id="714993"/>
    <lineage>
        <taxon>Eukaryota</taxon>
        <taxon>Fungi</taxon>
        <taxon>Dikarya</taxon>
        <taxon>Ascomycota</taxon>
        <taxon>Pezizomycotina</taxon>
        <taxon>Eurotiomycetes</taxon>
        <taxon>Eurotiomycetidae</taxon>
        <taxon>Eurotiales</taxon>
        <taxon>Aspergillaceae</taxon>
        <taxon>Aspergillus</taxon>
        <taxon>Aspergillus subgen. Nidulantes</taxon>
    </lineage>
</organism>
<dbReference type="EMBL" id="JBFTWV010000020">
    <property type="protein sequence ID" value="KAL2797347.1"/>
    <property type="molecule type" value="Genomic_DNA"/>
</dbReference>
<keyword evidence="4" id="KW-0539">Nucleus</keyword>
<dbReference type="PROSITE" id="PS50048">
    <property type="entry name" value="ZN2_CY6_FUNGAL_2"/>
    <property type="match status" value="1"/>
</dbReference>
<comment type="caution">
    <text evidence="7">The sequence shown here is derived from an EMBL/GenBank/DDBJ whole genome shotgun (WGS) entry which is preliminary data.</text>
</comment>
<keyword evidence="2" id="KW-0238">DNA-binding</keyword>
<keyword evidence="8" id="KW-1185">Reference proteome</keyword>
<dbReference type="Gene3D" id="4.10.240.10">
    <property type="entry name" value="Zn(2)-C6 fungal-type DNA-binding domain"/>
    <property type="match status" value="1"/>
</dbReference>
<evidence type="ECO:0000256" key="2">
    <source>
        <dbReference type="ARBA" id="ARBA00023125"/>
    </source>
</evidence>
<evidence type="ECO:0000256" key="5">
    <source>
        <dbReference type="SAM" id="MobiDB-lite"/>
    </source>
</evidence>
<protein>
    <submittedName>
        <fullName evidence="7">Zn(II)2Cys6 transcription factor</fullName>
    </submittedName>
</protein>
<evidence type="ECO:0000256" key="3">
    <source>
        <dbReference type="ARBA" id="ARBA00023163"/>
    </source>
</evidence>
<name>A0ABR4GE90_9EURO</name>
<dbReference type="CDD" id="cd00067">
    <property type="entry name" value="GAL4"/>
    <property type="match status" value="1"/>
</dbReference>
<keyword evidence="1" id="KW-0805">Transcription regulation</keyword>
<dbReference type="SUPFAM" id="SSF57701">
    <property type="entry name" value="Zn2/Cys6 DNA-binding domain"/>
    <property type="match status" value="1"/>
</dbReference>